<dbReference type="GO" id="GO:0003677">
    <property type="term" value="F:DNA binding"/>
    <property type="evidence" value="ECO:0007669"/>
    <property type="project" value="InterPro"/>
</dbReference>
<feature type="domain" description="HTH LytTR-type" evidence="1">
    <location>
        <begin position="24"/>
        <end position="110"/>
    </location>
</feature>
<dbReference type="InterPro" id="IPR007492">
    <property type="entry name" value="LytTR_DNA-bd_dom"/>
</dbReference>
<organism evidence="2 3">
    <name type="scientific">Arcicella aurantiaca</name>
    <dbReference type="NCBI Taxonomy" id="591202"/>
    <lineage>
        <taxon>Bacteria</taxon>
        <taxon>Pseudomonadati</taxon>
        <taxon>Bacteroidota</taxon>
        <taxon>Cytophagia</taxon>
        <taxon>Cytophagales</taxon>
        <taxon>Flectobacillaceae</taxon>
        <taxon>Arcicella</taxon>
    </lineage>
</organism>
<dbReference type="PROSITE" id="PS50930">
    <property type="entry name" value="HTH_LYTTR"/>
    <property type="match status" value="1"/>
</dbReference>
<reference evidence="2 3" key="1">
    <citation type="submission" date="2018-05" db="EMBL/GenBank/DDBJ databases">
        <title>Genomic Encyclopedia of Archaeal and Bacterial Type Strains, Phase II (KMG-II): from individual species to whole genera.</title>
        <authorList>
            <person name="Goeker M."/>
        </authorList>
    </citation>
    <scope>NUCLEOTIDE SEQUENCE [LARGE SCALE GENOMIC DNA]</scope>
    <source>
        <strain evidence="2 3">DSM 22214</strain>
    </source>
</reference>
<accession>A0A316EET2</accession>
<dbReference type="OrthoDB" id="1430683at2"/>
<evidence type="ECO:0000259" key="1">
    <source>
        <dbReference type="PROSITE" id="PS50930"/>
    </source>
</evidence>
<dbReference type="Proteomes" id="UP000245489">
    <property type="component" value="Unassembled WGS sequence"/>
</dbReference>
<keyword evidence="3" id="KW-1185">Reference proteome</keyword>
<evidence type="ECO:0000313" key="2">
    <source>
        <dbReference type="EMBL" id="PWK28182.1"/>
    </source>
</evidence>
<comment type="caution">
    <text evidence="2">The sequence shown here is derived from an EMBL/GenBank/DDBJ whole genome shotgun (WGS) entry which is preliminary data.</text>
</comment>
<dbReference type="EMBL" id="QGGO01000004">
    <property type="protein sequence ID" value="PWK28182.1"/>
    <property type="molecule type" value="Genomic_DNA"/>
</dbReference>
<evidence type="ECO:0000313" key="3">
    <source>
        <dbReference type="Proteomes" id="UP000245489"/>
    </source>
</evidence>
<sequence length="110" mass="12683">MSNLIAHRDALLTVDSKRNIALFIDRIIMLKGEGNYTLFHLRDGKAKMFAHCINTYEEILQAKGFLRVHKSFMVNPQYVIDYNSDDSKLVLQNNLTASVSRRRKGILKEV</sequence>
<name>A0A316EET2_9BACT</name>
<dbReference type="SMART" id="SM00850">
    <property type="entry name" value="LytTR"/>
    <property type="match status" value="1"/>
</dbReference>
<dbReference type="Pfam" id="PF04397">
    <property type="entry name" value="LytTR"/>
    <property type="match status" value="1"/>
</dbReference>
<proteinExistence type="predicted"/>
<dbReference type="RefSeq" id="WP_109741741.1">
    <property type="nucleotide sequence ID" value="NZ_QGGO01000004.1"/>
</dbReference>
<dbReference type="AlphaFoldDB" id="A0A316EET2"/>
<dbReference type="Gene3D" id="2.40.50.1020">
    <property type="entry name" value="LytTr DNA-binding domain"/>
    <property type="match status" value="1"/>
</dbReference>
<gene>
    <name evidence="2" type="ORF">LV89_00960</name>
</gene>
<protein>
    <submittedName>
        <fullName evidence="2">Two-component system LytT family response regulator</fullName>
    </submittedName>
</protein>